<accession>A7GIA8</accession>
<dbReference type="KEGG" id="cbf:CLI_3305"/>
<sequence length="39" mass="4652">MEGTDVIKLKNHIAHMKNIYSLNETDYKKIIKKIKVKQH</sequence>
<dbReference type="HOGENOM" id="CLU_3307129_0_0_9"/>
<dbReference type="EMBL" id="CP000728">
    <property type="protein sequence ID" value="ABS41001.1"/>
    <property type="molecule type" value="Genomic_DNA"/>
</dbReference>
<evidence type="ECO:0000313" key="2">
    <source>
        <dbReference type="Proteomes" id="UP000002410"/>
    </source>
</evidence>
<dbReference type="Proteomes" id="UP000002410">
    <property type="component" value="Chromosome"/>
</dbReference>
<reference evidence="2" key="1">
    <citation type="submission" date="2007-06" db="EMBL/GenBank/DDBJ databases">
        <authorList>
            <person name="Brinkac L.M."/>
            <person name="Daugherty S."/>
            <person name="Dodson R.J."/>
            <person name="Madupu R."/>
            <person name="Brown J.L."/>
            <person name="Bruce D."/>
            <person name="Detter C."/>
            <person name="Munk C."/>
            <person name="Smith L.A."/>
            <person name="Smith T.J."/>
            <person name="White O."/>
            <person name="Brettin T.S."/>
        </authorList>
    </citation>
    <scope>NUCLEOTIDE SEQUENCE [LARGE SCALE GENOMIC DNA]</scope>
    <source>
        <strain evidence="2">Langeland / NCTC 10281 / Type F</strain>
    </source>
</reference>
<name>A7GIA8_CLOBL</name>
<organism evidence="1 2">
    <name type="scientific">Clostridium botulinum (strain Langeland / NCTC 10281 / Type F)</name>
    <dbReference type="NCBI Taxonomy" id="441772"/>
    <lineage>
        <taxon>Bacteria</taxon>
        <taxon>Bacillati</taxon>
        <taxon>Bacillota</taxon>
        <taxon>Clostridia</taxon>
        <taxon>Eubacteriales</taxon>
        <taxon>Clostridiaceae</taxon>
        <taxon>Clostridium</taxon>
    </lineage>
</organism>
<evidence type="ECO:0000313" key="1">
    <source>
        <dbReference type="EMBL" id="ABS41001.1"/>
    </source>
</evidence>
<dbReference type="AlphaFoldDB" id="A7GIA8"/>
<proteinExistence type="predicted"/>
<protein>
    <submittedName>
        <fullName evidence="1">Uncharacterized protein</fullName>
    </submittedName>
</protein>
<gene>
    <name evidence="1" type="ordered locus">CLI_3305</name>
</gene>